<feature type="chain" id="PRO_5010359881" evidence="1">
    <location>
        <begin position="28"/>
        <end position="419"/>
    </location>
</feature>
<proteinExistence type="predicted"/>
<reference evidence="4" key="2">
    <citation type="submission" date="2025-08" db="UniProtKB">
        <authorList>
            <consortium name="RefSeq"/>
        </authorList>
    </citation>
    <scope>IDENTIFICATION</scope>
    <source>
        <tissue evidence="4">Etiolated seedlings</tissue>
    </source>
</reference>
<dbReference type="eggNOG" id="ENOG502QRGN">
    <property type="taxonomic scope" value="Eukaryota"/>
</dbReference>
<dbReference type="PANTHER" id="PTHR31589">
    <property type="entry name" value="PROTEIN, PUTATIVE (DUF239)-RELATED-RELATED"/>
    <property type="match status" value="1"/>
</dbReference>
<feature type="signal peptide" evidence="1">
    <location>
        <begin position="1"/>
        <end position="27"/>
    </location>
</feature>
<dbReference type="PaxDb" id="3827-XP_004489405.1"/>
<dbReference type="Pfam" id="PF14365">
    <property type="entry name" value="Neprosin_AP"/>
    <property type="match status" value="1"/>
</dbReference>
<dbReference type="Pfam" id="PF03080">
    <property type="entry name" value="Neprosin"/>
    <property type="match status" value="1"/>
</dbReference>
<gene>
    <name evidence="4" type="primary">LOC101491720</name>
</gene>
<dbReference type="RefSeq" id="XP_004489405.1">
    <property type="nucleotide sequence ID" value="XM_004489348.2"/>
</dbReference>
<dbReference type="PROSITE" id="PS52045">
    <property type="entry name" value="NEPROSIN_PEP_CD"/>
    <property type="match status" value="1"/>
</dbReference>
<evidence type="ECO:0000313" key="4">
    <source>
        <dbReference type="RefSeq" id="XP_004489405.1"/>
    </source>
</evidence>
<keyword evidence="3" id="KW-1185">Reference proteome</keyword>
<dbReference type="KEGG" id="cam:101491720"/>
<dbReference type="InterPro" id="IPR053168">
    <property type="entry name" value="Glutamic_endopeptidase"/>
</dbReference>
<accession>A0A1S2XHE9</accession>
<protein>
    <submittedName>
        <fullName evidence="4">Uncharacterized protein LOC101491720</fullName>
    </submittedName>
</protein>
<dbReference type="InterPro" id="IPR004314">
    <property type="entry name" value="Neprosin"/>
</dbReference>
<dbReference type="AlphaFoldDB" id="A0A1S2XHE9"/>
<dbReference type="GeneID" id="101491720"/>
<dbReference type="Proteomes" id="UP000087171">
    <property type="component" value="Chromosome Ca2"/>
</dbReference>
<evidence type="ECO:0000256" key="1">
    <source>
        <dbReference type="SAM" id="SignalP"/>
    </source>
</evidence>
<dbReference type="InterPro" id="IPR025521">
    <property type="entry name" value="Neprosin_propep"/>
</dbReference>
<reference evidence="3" key="1">
    <citation type="journal article" date="2013" name="Nat. Biotechnol.">
        <title>Draft genome sequence of chickpea (Cicer arietinum) provides a resource for trait improvement.</title>
        <authorList>
            <person name="Varshney R.K."/>
            <person name="Song C."/>
            <person name="Saxena R.K."/>
            <person name="Azam S."/>
            <person name="Yu S."/>
            <person name="Sharpe A.G."/>
            <person name="Cannon S."/>
            <person name="Baek J."/>
            <person name="Rosen B.D."/>
            <person name="Tar'an B."/>
            <person name="Millan T."/>
            <person name="Zhang X."/>
            <person name="Ramsay L.D."/>
            <person name="Iwata A."/>
            <person name="Wang Y."/>
            <person name="Nelson W."/>
            <person name="Farmer A.D."/>
            <person name="Gaur P.M."/>
            <person name="Soderlund C."/>
            <person name="Penmetsa R.V."/>
            <person name="Xu C."/>
            <person name="Bharti A.K."/>
            <person name="He W."/>
            <person name="Winter P."/>
            <person name="Zhao S."/>
            <person name="Hane J.K."/>
            <person name="Carrasquilla-Garcia N."/>
            <person name="Condie J.A."/>
            <person name="Upadhyaya H.D."/>
            <person name="Luo M.C."/>
            <person name="Thudi M."/>
            <person name="Gowda C.L."/>
            <person name="Singh N.P."/>
            <person name="Lichtenzveig J."/>
            <person name="Gali K.K."/>
            <person name="Rubio J."/>
            <person name="Nadarajan N."/>
            <person name="Dolezel J."/>
            <person name="Bansal K.C."/>
            <person name="Xu X."/>
            <person name="Edwards D."/>
            <person name="Zhang G."/>
            <person name="Kahl G."/>
            <person name="Gil J."/>
            <person name="Singh K.B."/>
            <person name="Datta S.K."/>
            <person name="Jackson S.A."/>
            <person name="Wang J."/>
            <person name="Cook D.R."/>
        </authorList>
    </citation>
    <scope>NUCLEOTIDE SEQUENCE [LARGE SCALE GENOMIC DNA]</scope>
    <source>
        <strain evidence="3">cv. CDC Frontier</strain>
    </source>
</reference>
<name>A0A1S2XHE9_CICAR</name>
<dbReference type="Gene3D" id="3.90.1320.10">
    <property type="entry name" value="Outer-capsid protein sigma 3, large lobe"/>
    <property type="match status" value="1"/>
</dbReference>
<evidence type="ECO:0000313" key="3">
    <source>
        <dbReference type="Proteomes" id="UP000087171"/>
    </source>
</evidence>
<organism evidence="3 4">
    <name type="scientific">Cicer arietinum</name>
    <name type="common">Chickpea</name>
    <name type="synonym">Garbanzo</name>
    <dbReference type="NCBI Taxonomy" id="3827"/>
    <lineage>
        <taxon>Eukaryota</taxon>
        <taxon>Viridiplantae</taxon>
        <taxon>Streptophyta</taxon>
        <taxon>Embryophyta</taxon>
        <taxon>Tracheophyta</taxon>
        <taxon>Spermatophyta</taxon>
        <taxon>Magnoliopsida</taxon>
        <taxon>eudicotyledons</taxon>
        <taxon>Gunneridae</taxon>
        <taxon>Pentapetalae</taxon>
        <taxon>rosids</taxon>
        <taxon>fabids</taxon>
        <taxon>Fabales</taxon>
        <taxon>Fabaceae</taxon>
        <taxon>Papilionoideae</taxon>
        <taxon>50 kb inversion clade</taxon>
        <taxon>NPAAA clade</taxon>
        <taxon>Hologalegina</taxon>
        <taxon>IRL clade</taxon>
        <taxon>Cicereae</taxon>
        <taxon>Cicer</taxon>
    </lineage>
</organism>
<evidence type="ECO:0000259" key="2">
    <source>
        <dbReference type="PROSITE" id="PS52045"/>
    </source>
</evidence>
<feature type="domain" description="Neprosin PEP catalytic" evidence="2">
    <location>
        <begin position="157"/>
        <end position="419"/>
    </location>
</feature>
<dbReference type="PANTHER" id="PTHR31589:SF2">
    <property type="entry name" value="ASLB (DUF239)-RELATED"/>
    <property type="match status" value="1"/>
</dbReference>
<sequence>MRKYKVAIVLFWTFIVSSIKLELKVEAQSLFSEEEIQAKLKLLNKPAVKTIKSEDGDIIDCINIYKQSAFDHPALKNHTIQRTPMFFQESQYLSTKYDSEANIKVFQTWQKRGSCPKGTIPLRRILKNDLMRAASLNRFGLKSPTLFLNSTNTYLNSINLNGSYAVVPQSRSGAHLAASGSSYIGTQANINVWNPKIELPNDFTTSQIWLKAPNGFDFESIEAGWMVNPEFYGNNDTRFFSYWTKDSYRSTGCFDLTCSGFVQTATNVALGATIKPISSTSGQQFEFNVGIFLDESGNWWLKVNNNIPIGYWPGELFETLKHSATLVQWGGEVFSPQVKISPHTGTQMGSGDFAEGGFGHACFIRNIRIKDYSLMLKYPESINAATQEPSCYNVLNDVQSGQDPTFYFGGPGRTPPNCP</sequence>
<dbReference type="OrthoDB" id="1858978at2759"/>
<keyword evidence="1" id="KW-0732">Signal</keyword>